<evidence type="ECO:0000313" key="1">
    <source>
        <dbReference type="EMBL" id="CCD47614.1"/>
    </source>
</evidence>
<evidence type="ECO:0000313" key="2">
    <source>
        <dbReference type="Proteomes" id="UP000008177"/>
    </source>
</evidence>
<dbReference type="HOGENOM" id="CLU_1712976_0_0_1"/>
<reference evidence="2" key="1">
    <citation type="journal article" date="2011" name="PLoS Genet.">
        <title>Genomic analysis of the necrotrophic fungal pathogens Sclerotinia sclerotiorum and Botrytis cinerea.</title>
        <authorList>
            <person name="Amselem J."/>
            <person name="Cuomo C.A."/>
            <person name="van Kan J.A."/>
            <person name="Viaud M."/>
            <person name="Benito E.P."/>
            <person name="Couloux A."/>
            <person name="Coutinho P.M."/>
            <person name="de Vries R.P."/>
            <person name="Dyer P.S."/>
            <person name="Fillinger S."/>
            <person name="Fournier E."/>
            <person name="Gout L."/>
            <person name="Hahn M."/>
            <person name="Kohn L."/>
            <person name="Lapalu N."/>
            <person name="Plummer K.M."/>
            <person name="Pradier J.M."/>
            <person name="Quevillon E."/>
            <person name="Sharon A."/>
            <person name="Simon A."/>
            <person name="ten Have A."/>
            <person name="Tudzynski B."/>
            <person name="Tudzynski P."/>
            <person name="Wincker P."/>
            <person name="Andrew M."/>
            <person name="Anthouard V."/>
            <person name="Beever R.E."/>
            <person name="Beffa R."/>
            <person name="Benoit I."/>
            <person name="Bouzid O."/>
            <person name="Brault B."/>
            <person name="Chen Z."/>
            <person name="Choquer M."/>
            <person name="Collemare J."/>
            <person name="Cotton P."/>
            <person name="Danchin E.G."/>
            <person name="Da Silva C."/>
            <person name="Gautier A."/>
            <person name="Giraud C."/>
            <person name="Giraud T."/>
            <person name="Gonzalez C."/>
            <person name="Grossetete S."/>
            <person name="Guldener U."/>
            <person name="Henrissat B."/>
            <person name="Howlett B.J."/>
            <person name="Kodira C."/>
            <person name="Kretschmer M."/>
            <person name="Lappartient A."/>
            <person name="Leroch M."/>
            <person name="Levis C."/>
            <person name="Mauceli E."/>
            <person name="Neuveglise C."/>
            <person name="Oeser B."/>
            <person name="Pearson M."/>
            <person name="Poulain J."/>
            <person name="Poussereau N."/>
            <person name="Quesneville H."/>
            <person name="Rascle C."/>
            <person name="Schumacher J."/>
            <person name="Segurens B."/>
            <person name="Sexton A."/>
            <person name="Silva E."/>
            <person name="Sirven C."/>
            <person name="Soanes D.M."/>
            <person name="Talbot N.J."/>
            <person name="Templeton M."/>
            <person name="Yandava C."/>
            <person name="Yarden O."/>
            <person name="Zeng Q."/>
            <person name="Rollins J.A."/>
            <person name="Lebrun M.H."/>
            <person name="Dickman M."/>
        </authorList>
    </citation>
    <scope>NUCLEOTIDE SEQUENCE [LARGE SCALE GENOMIC DNA]</scope>
    <source>
        <strain evidence="2">T4</strain>
    </source>
</reference>
<dbReference type="InParanoid" id="G2Y4M4"/>
<organism evidence="1 2">
    <name type="scientific">Botryotinia fuckeliana (strain T4)</name>
    <name type="common">Noble rot fungus</name>
    <name type="synonym">Botrytis cinerea</name>
    <dbReference type="NCBI Taxonomy" id="999810"/>
    <lineage>
        <taxon>Eukaryota</taxon>
        <taxon>Fungi</taxon>
        <taxon>Dikarya</taxon>
        <taxon>Ascomycota</taxon>
        <taxon>Pezizomycotina</taxon>
        <taxon>Leotiomycetes</taxon>
        <taxon>Helotiales</taxon>
        <taxon>Sclerotiniaceae</taxon>
        <taxon>Botrytis</taxon>
    </lineage>
</organism>
<proteinExistence type="predicted"/>
<gene>
    <name evidence="1" type="ORF">BofuT4_P035940.1</name>
</gene>
<name>G2Y4M4_BOTF4</name>
<dbReference type="Proteomes" id="UP000008177">
    <property type="component" value="Unplaced contigs"/>
</dbReference>
<accession>G2Y4M4</accession>
<dbReference type="AlphaFoldDB" id="G2Y4M4"/>
<sequence>MENNYIAADERGCGLDCQAGIEMPDLKDQIMINSMNITIEHLNISRQIKDDRPMIDNKMQDTPNTKAMDVEMQSETLVHNNHIKEVNCTSSVSIKLSSDVDASKSKQLFAHPLRKSAYRPFANPSTNTFSLYLLLFENHPHTHPYNRHLQAAR</sequence>
<dbReference type="EMBL" id="FQ790287">
    <property type="protein sequence ID" value="CCD47614.1"/>
    <property type="molecule type" value="Genomic_DNA"/>
</dbReference>
<protein>
    <submittedName>
        <fullName evidence="1">Uncharacterized protein</fullName>
    </submittedName>
</protein>